<feature type="compositionally biased region" description="Polar residues" evidence="1">
    <location>
        <begin position="340"/>
        <end position="352"/>
    </location>
</feature>
<dbReference type="HOGENOM" id="CLU_343578_0_0_1"/>
<feature type="compositionally biased region" description="Polar residues" evidence="1">
    <location>
        <begin position="496"/>
        <end position="507"/>
    </location>
</feature>
<gene>
    <name evidence="3" type="ORF">M413DRAFT_62764</name>
</gene>
<keyword evidence="4" id="KW-1185">Reference proteome</keyword>
<sequence length="782" mass="86411">MDPPQASQNTQSSIFRKPDGTSMPVFAEAGGIQGRPKLMRRLRNNGASICTDPKSAEIILVDPESTQGRDFIRNWGSDENKVVLDYVWVKRCIEAEKAFLKDDQWGGCLTHDDGLPIEMDSESDIAKSPLPTPRDTPVEQIKARCVLGSSTEFPGSSNTEQAKREGPGFPMSTSPNSGPKGSANGSYSSSATPTQMDAFPHSQYPIPMAGMLNPMLPQLSPMASMMTPQQIQMLLTNMLVNPQSYAFNQPQQNNPQMEAFSIALLDTIKNHTAAGPNLQSQSQAQAQAASYNYTPPAPPLFDHALPYPPVPSSSSGSQTMHNDWNSLSPALAPSREISVSEISDTSRRNSLVNKKGKQRASSPSSKRRKTSSTTFEASSSKAAMGPPSRGNIFTSQSGEGLVFFVQVDLHNRLSTVNAIKHNGGRITADQGTADYMVLYAGNQRQKTYEDLLGAARVAGITAVTSKFVKECVEQKRLLDPSPYICESLKKKRKRSTSQAGESDSQCSDVDAPREKLLAAKRAREAIRSNERKLEKQTEAARPLPKPRPIKPKPPKQTSPNRMESPLRPAGPRTPTPPPEHLRERMGSHYRFSAAENEFAVRYGKILVDRDHTISASAICSAIHKKLPHHPLKSWRTHFSAITQNEFENWRKRSGIAYRKAQNAKESQSQSRPIYEPPMEPRAEAEDWGNPDLLSPPKPPATLISTPSVNGVPQENFNHALEEDLNTISHFFAEGNDDQTEAEDVIWDRLTSKKACNTCTSWESFYEKHCDEVNTRYERLIAS</sequence>
<evidence type="ECO:0000313" key="4">
    <source>
        <dbReference type="Proteomes" id="UP000053424"/>
    </source>
</evidence>
<feature type="compositionally biased region" description="Polar residues" evidence="1">
    <location>
        <begin position="1"/>
        <end position="14"/>
    </location>
</feature>
<evidence type="ECO:0000259" key="2">
    <source>
        <dbReference type="PROSITE" id="PS50172"/>
    </source>
</evidence>
<dbReference type="EMBL" id="KN831769">
    <property type="protein sequence ID" value="KIM48258.1"/>
    <property type="molecule type" value="Genomic_DNA"/>
</dbReference>
<dbReference type="InterPro" id="IPR001357">
    <property type="entry name" value="BRCT_dom"/>
</dbReference>
<evidence type="ECO:0000313" key="3">
    <source>
        <dbReference type="EMBL" id="KIM48258.1"/>
    </source>
</evidence>
<dbReference type="OrthoDB" id="426865at2759"/>
<dbReference type="SUPFAM" id="SSF52113">
    <property type="entry name" value="BRCT domain"/>
    <property type="match status" value="1"/>
</dbReference>
<feature type="domain" description="BRCT" evidence="2">
    <location>
        <begin position="35"/>
        <end position="97"/>
    </location>
</feature>
<dbReference type="Proteomes" id="UP000053424">
    <property type="component" value="Unassembled WGS sequence"/>
</dbReference>
<feature type="compositionally biased region" description="Polar residues" evidence="1">
    <location>
        <begin position="149"/>
        <end position="160"/>
    </location>
</feature>
<dbReference type="PROSITE" id="PS50172">
    <property type="entry name" value="BRCT"/>
    <property type="match status" value="2"/>
</dbReference>
<feature type="domain" description="BRCT" evidence="2">
    <location>
        <begin position="399"/>
        <end position="485"/>
    </location>
</feature>
<evidence type="ECO:0000256" key="1">
    <source>
        <dbReference type="SAM" id="MobiDB-lite"/>
    </source>
</evidence>
<feature type="compositionally biased region" description="Low complexity" evidence="1">
    <location>
        <begin position="279"/>
        <end position="290"/>
    </location>
</feature>
<dbReference type="AlphaFoldDB" id="A0A0C2YER2"/>
<feature type="region of interest" description="Disordered" evidence="1">
    <location>
        <begin position="274"/>
        <end position="391"/>
    </location>
</feature>
<dbReference type="STRING" id="686832.A0A0C2YER2"/>
<feature type="region of interest" description="Disordered" evidence="1">
    <location>
        <begin position="658"/>
        <end position="688"/>
    </location>
</feature>
<feature type="compositionally biased region" description="Polar residues" evidence="1">
    <location>
        <begin position="318"/>
        <end position="328"/>
    </location>
</feature>
<reference evidence="4" key="2">
    <citation type="submission" date="2015-01" db="EMBL/GenBank/DDBJ databases">
        <title>Evolutionary Origins and Diversification of the Mycorrhizal Mutualists.</title>
        <authorList>
            <consortium name="DOE Joint Genome Institute"/>
            <consortium name="Mycorrhizal Genomics Consortium"/>
            <person name="Kohler A."/>
            <person name="Kuo A."/>
            <person name="Nagy L.G."/>
            <person name="Floudas D."/>
            <person name="Copeland A."/>
            <person name="Barry K.W."/>
            <person name="Cichocki N."/>
            <person name="Veneault-Fourrey C."/>
            <person name="LaButti K."/>
            <person name="Lindquist E.A."/>
            <person name="Lipzen A."/>
            <person name="Lundell T."/>
            <person name="Morin E."/>
            <person name="Murat C."/>
            <person name="Riley R."/>
            <person name="Ohm R."/>
            <person name="Sun H."/>
            <person name="Tunlid A."/>
            <person name="Henrissat B."/>
            <person name="Grigoriev I.V."/>
            <person name="Hibbett D.S."/>
            <person name="Martin F."/>
        </authorList>
    </citation>
    <scope>NUCLEOTIDE SEQUENCE [LARGE SCALE GENOMIC DNA]</scope>
    <source>
        <strain evidence="4">h7</strain>
    </source>
</reference>
<feature type="region of interest" description="Disordered" evidence="1">
    <location>
        <begin position="524"/>
        <end position="583"/>
    </location>
</feature>
<dbReference type="Gene3D" id="3.40.50.10190">
    <property type="entry name" value="BRCT domain"/>
    <property type="match status" value="1"/>
</dbReference>
<feature type="compositionally biased region" description="Polar residues" evidence="1">
    <location>
        <begin position="171"/>
        <end position="195"/>
    </location>
</feature>
<protein>
    <recommendedName>
        <fullName evidence="2">BRCT domain-containing protein</fullName>
    </recommendedName>
</protein>
<dbReference type="Pfam" id="PF16589">
    <property type="entry name" value="BRCT_2"/>
    <property type="match status" value="1"/>
</dbReference>
<feature type="region of interest" description="Disordered" evidence="1">
    <location>
        <begin position="149"/>
        <end position="202"/>
    </location>
</feature>
<reference evidence="3 4" key="1">
    <citation type="submission" date="2014-04" db="EMBL/GenBank/DDBJ databases">
        <authorList>
            <consortium name="DOE Joint Genome Institute"/>
            <person name="Kuo A."/>
            <person name="Gay G."/>
            <person name="Dore J."/>
            <person name="Kohler A."/>
            <person name="Nagy L.G."/>
            <person name="Floudas D."/>
            <person name="Copeland A."/>
            <person name="Barry K.W."/>
            <person name="Cichocki N."/>
            <person name="Veneault-Fourrey C."/>
            <person name="LaButti K."/>
            <person name="Lindquist E.A."/>
            <person name="Lipzen A."/>
            <person name="Lundell T."/>
            <person name="Morin E."/>
            <person name="Murat C."/>
            <person name="Sun H."/>
            <person name="Tunlid A."/>
            <person name="Henrissat B."/>
            <person name="Grigoriev I.V."/>
            <person name="Hibbett D.S."/>
            <person name="Martin F."/>
            <person name="Nordberg H.P."/>
            <person name="Cantor M.N."/>
            <person name="Hua S.X."/>
        </authorList>
    </citation>
    <scope>NUCLEOTIDE SEQUENCE [LARGE SCALE GENOMIC DNA]</scope>
    <source>
        <strain evidence="4">h7</strain>
    </source>
</reference>
<name>A0A0C2YER2_HEBCY</name>
<feature type="region of interest" description="Disordered" evidence="1">
    <location>
        <begin position="489"/>
        <end position="512"/>
    </location>
</feature>
<feature type="region of interest" description="Disordered" evidence="1">
    <location>
        <begin position="1"/>
        <end position="22"/>
    </location>
</feature>
<accession>A0A0C2YER2</accession>
<dbReference type="InterPro" id="IPR036420">
    <property type="entry name" value="BRCT_dom_sf"/>
</dbReference>
<feature type="compositionally biased region" description="Basic and acidic residues" evidence="1">
    <location>
        <begin position="524"/>
        <end position="538"/>
    </location>
</feature>
<proteinExistence type="predicted"/>
<organism evidence="3 4">
    <name type="scientific">Hebeloma cylindrosporum</name>
    <dbReference type="NCBI Taxonomy" id="76867"/>
    <lineage>
        <taxon>Eukaryota</taxon>
        <taxon>Fungi</taxon>
        <taxon>Dikarya</taxon>
        <taxon>Basidiomycota</taxon>
        <taxon>Agaricomycotina</taxon>
        <taxon>Agaricomycetes</taxon>
        <taxon>Agaricomycetidae</taxon>
        <taxon>Agaricales</taxon>
        <taxon>Agaricineae</taxon>
        <taxon>Hymenogastraceae</taxon>
        <taxon>Hebeloma</taxon>
    </lineage>
</organism>